<dbReference type="EMBL" id="NHYE01000874">
    <property type="protein sequence ID" value="PPR02083.1"/>
    <property type="molecule type" value="Genomic_DNA"/>
</dbReference>
<keyword evidence="1" id="KW-1133">Transmembrane helix</keyword>
<dbReference type="Proteomes" id="UP000284706">
    <property type="component" value="Unassembled WGS sequence"/>
</dbReference>
<dbReference type="PROSITE" id="PS51257">
    <property type="entry name" value="PROKAR_LIPOPROTEIN"/>
    <property type="match status" value="1"/>
</dbReference>
<feature type="transmembrane region" description="Helical" evidence="1">
    <location>
        <begin position="15"/>
        <end position="33"/>
    </location>
</feature>
<keyword evidence="1" id="KW-0812">Transmembrane</keyword>
<name>A0A409YGD7_9AGAR</name>
<reference evidence="2 3" key="1">
    <citation type="journal article" date="2018" name="Evol. Lett.">
        <title>Horizontal gene cluster transfer increased hallucinogenic mushroom diversity.</title>
        <authorList>
            <person name="Reynolds H.T."/>
            <person name="Vijayakumar V."/>
            <person name="Gluck-Thaler E."/>
            <person name="Korotkin H.B."/>
            <person name="Matheny P.B."/>
            <person name="Slot J.C."/>
        </authorList>
    </citation>
    <scope>NUCLEOTIDE SEQUENCE [LARGE SCALE GENOMIC DNA]</scope>
    <source>
        <strain evidence="2 3">SRW20</strain>
    </source>
</reference>
<dbReference type="AlphaFoldDB" id="A0A409YGD7"/>
<evidence type="ECO:0000313" key="3">
    <source>
        <dbReference type="Proteomes" id="UP000284706"/>
    </source>
</evidence>
<keyword evidence="3" id="KW-1185">Reference proteome</keyword>
<comment type="caution">
    <text evidence="2">The sequence shown here is derived from an EMBL/GenBank/DDBJ whole genome shotgun (WGS) entry which is preliminary data.</text>
</comment>
<dbReference type="InParanoid" id="A0A409YGD7"/>
<proteinExistence type="predicted"/>
<keyword evidence="1" id="KW-0472">Membrane</keyword>
<protein>
    <submittedName>
        <fullName evidence="2">Uncharacterized protein</fullName>
    </submittedName>
</protein>
<sequence>MLEFRSDHLLESFEARIVLVGVLIGAGCLGCFPSGSRDVITQKYELLLVVLATSQEAAPNLENDGRTAWGEVQNMKVPSSSLAVLLDLRRSQHRSTVQGGSISDEDDITDVAFDLLCAECTKQMY</sequence>
<organism evidence="2 3">
    <name type="scientific">Gymnopilus dilepis</name>
    <dbReference type="NCBI Taxonomy" id="231916"/>
    <lineage>
        <taxon>Eukaryota</taxon>
        <taxon>Fungi</taxon>
        <taxon>Dikarya</taxon>
        <taxon>Basidiomycota</taxon>
        <taxon>Agaricomycotina</taxon>
        <taxon>Agaricomycetes</taxon>
        <taxon>Agaricomycetidae</taxon>
        <taxon>Agaricales</taxon>
        <taxon>Agaricineae</taxon>
        <taxon>Hymenogastraceae</taxon>
        <taxon>Gymnopilus</taxon>
    </lineage>
</organism>
<gene>
    <name evidence="2" type="ORF">CVT26_008840</name>
</gene>
<evidence type="ECO:0000256" key="1">
    <source>
        <dbReference type="SAM" id="Phobius"/>
    </source>
</evidence>
<accession>A0A409YGD7</accession>
<evidence type="ECO:0000313" key="2">
    <source>
        <dbReference type="EMBL" id="PPR02083.1"/>
    </source>
</evidence>